<feature type="transmembrane region" description="Helical" evidence="1">
    <location>
        <begin position="235"/>
        <end position="253"/>
    </location>
</feature>
<keyword evidence="3" id="KW-1185">Reference proteome</keyword>
<keyword evidence="1" id="KW-1133">Transmembrane helix</keyword>
<dbReference type="Proteomes" id="UP000826195">
    <property type="component" value="Unassembled WGS sequence"/>
</dbReference>
<dbReference type="EMBL" id="JAHXZJ010002237">
    <property type="protein sequence ID" value="KAH0545663.1"/>
    <property type="molecule type" value="Genomic_DNA"/>
</dbReference>
<evidence type="ECO:0000313" key="3">
    <source>
        <dbReference type="Proteomes" id="UP000826195"/>
    </source>
</evidence>
<dbReference type="AlphaFoldDB" id="A0AAV7I4Q7"/>
<keyword evidence="1" id="KW-0812">Transmembrane</keyword>
<name>A0AAV7I4Q7_COTGL</name>
<keyword evidence="1" id="KW-0472">Membrane</keyword>
<evidence type="ECO:0000313" key="2">
    <source>
        <dbReference type="EMBL" id="KAH0545663.1"/>
    </source>
</evidence>
<comment type="caution">
    <text evidence="2">The sequence shown here is derived from an EMBL/GenBank/DDBJ whole genome shotgun (WGS) entry which is preliminary data.</text>
</comment>
<sequence length="318" mass="35584">MLSISRSLVSRSIPSELAGCSVWYQYLALARSLPSLGSFYSRLELSLLFFALYLGFPTPALGKRKTATRDVKYFLMFPQQLETTILSHLSQVSYPRPLLPHCFHPKAAQHLNPFIRWYHSRSRLGATRSNLLQLSASSTITPSVHQSIATQSSNTIQTVTVYHEKQDQKRGFRCSLLPSTNQLNKSWSLAHVRTGETNHKLSYETCNGDGEDMGQTYNIKILKAFQSTAHSPVCWPVALTFIVYVTVNLVGYYPGWRARRKGAGGRREERGSLIGDLSIGALANFRPVMTPAVAEPASESPGTVCGYYADTMDRERKR</sequence>
<proteinExistence type="predicted"/>
<evidence type="ECO:0000256" key="1">
    <source>
        <dbReference type="SAM" id="Phobius"/>
    </source>
</evidence>
<protein>
    <submittedName>
        <fullName evidence="2">Uncharacterized protein</fullName>
    </submittedName>
</protein>
<gene>
    <name evidence="2" type="ORF">KQX54_002163</name>
</gene>
<accession>A0AAV7I4Q7</accession>
<reference evidence="2 3" key="1">
    <citation type="journal article" date="2021" name="J. Hered.">
        <title>A chromosome-level genome assembly of the parasitoid wasp, Cotesia glomerata (Hymenoptera: Braconidae).</title>
        <authorList>
            <person name="Pinto B.J."/>
            <person name="Weis J.J."/>
            <person name="Gamble T."/>
            <person name="Ode P.J."/>
            <person name="Paul R."/>
            <person name="Zaspel J.M."/>
        </authorList>
    </citation>
    <scope>NUCLEOTIDE SEQUENCE [LARGE SCALE GENOMIC DNA]</scope>
    <source>
        <strain evidence="2">CgM1</strain>
    </source>
</reference>
<organism evidence="2 3">
    <name type="scientific">Cotesia glomerata</name>
    <name type="common">Lepidopteran parasitic wasp</name>
    <name type="synonym">Apanteles glomeratus</name>
    <dbReference type="NCBI Taxonomy" id="32391"/>
    <lineage>
        <taxon>Eukaryota</taxon>
        <taxon>Metazoa</taxon>
        <taxon>Ecdysozoa</taxon>
        <taxon>Arthropoda</taxon>
        <taxon>Hexapoda</taxon>
        <taxon>Insecta</taxon>
        <taxon>Pterygota</taxon>
        <taxon>Neoptera</taxon>
        <taxon>Endopterygota</taxon>
        <taxon>Hymenoptera</taxon>
        <taxon>Apocrita</taxon>
        <taxon>Ichneumonoidea</taxon>
        <taxon>Braconidae</taxon>
        <taxon>Microgastrinae</taxon>
        <taxon>Cotesia</taxon>
    </lineage>
</organism>